<dbReference type="Proteomes" id="UP000330809">
    <property type="component" value="Unassembled WGS sequence"/>
</dbReference>
<evidence type="ECO:0008006" key="3">
    <source>
        <dbReference type="Google" id="ProtNLM"/>
    </source>
</evidence>
<dbReference type="RefSeq" id="WP_178102646.1">
    <property type="nucleotide sequence ID" value="NZ_CAACYJ010000035.1"/>
</dbReference>
<gene>
    <name evidence="1" type="ORF">NCTC10754_02956</name>
</gene>
<evidence type="ECO:0000313" key="2">
    <source>
        <dbReference type="Proteomes" id="UP000330809"/>
    </source>
</evidence>
<name>A0A449ILQ2_PSEFR</name>
<protein>
    <recommendedName>
        <fullName evidence="3">DUF4279 domain-containing protein</fullName>
    </recommendedName>
</protein>
<organism evidence="1 2">
    <name type="scientific">Pseudomonas fragi</name>
    <dbReference type="NCBI Taxonomy" id="296"/>
    <lineage>
        <taxon>Bacteria</taxon>
        <taxon>Pseudomonadati</taxon>
        <taxon>Pseudomonadota</taxon>
        <taxon>Gammaproteobacteria</taxon>
        <taxon>Pseudomonadales</taxon>
        <taxon>Pseudomonadaceae</taxon>
        <taxon>Pseudomonas</taxon>
    </lineage>
</organism>
<dbReference type="EMBL" id="CAACYJ010000035">
    <property type="protein sequence ID" value="VFB20339.1"/>
    <property type="molecule type" value="Genomic_DNA"/>
</dbReference>
<evidence type="ECO:0000313" key="1">
    <source>
        <dbReference type="EMBL" id="VFB20339.1"/>
    </source>
</evidence>
<sequence>MPIDDDCWVYYINTDLMLTAPVNLAPLAQAMAPGDLPEESISCLHDSQADGDLYRSVFEAFGPQGSYPTPDESIRALLDAIEQLPQALQPLWQACTKKTLDIGYNSGVTPRSVSHPIPIDTLLRMQSLGIDLCITVYSVGE</sequence>
<proteinExistence type="predicted"/>
<dbReference type="AlphaFoldDB" id="A0A449ILQ2"/>
<reference evidence="1 2" key="1">
    <citation type="submission" date="2019-02" db="EMBL/GenBank/DDBJ databases">
        <authorList>
            <consortium name="Pathogen Informatics"/>
        </authorList>
    </citation>
    <scope>NUCLEOTIDE SEQUENCE [LARGE SCALE GENOMIC DNA]</scope>
    <source>
        <strain evidence="1 2">3012STDY7103891</strain>
    </source>
</reference>
<accession>A0A449ILQ2</accession>